<evidence type="ECO:0000313" key="2">
    <source>
        <dbReference type="Proteomes" id="UP000034617"/>
    </source>
</evidence>
<reference evidence="1 2" key="1">
    <citation type="journal article" date="2015" name="Nature">
        <title>rRNA introns, odd ribosomes, and small enigmatic genomes across a large radiation of phyla.</title>
        <authorList>
            <person name="Brown C.T."/>
            <person name="Hug L.A."/>
            <person name="Thomas B.C."/>
            <person name="Sharon I."/>
            <person name="Castelle C.J."/>
            <person name="Singh A."/>
            <person name="Wilkins M.J."/>
            <person name="Williams K.H."/>
            <person name="Banfield J.F."/>
        </authorList>
    </citation>
    <scope>NUCLEOTIDE SEQUENCE [LARGE SCALE GENOMIC DNA]</scope>
</reference>
<gene>
    <name evidence="1" type="ORF">UW22_C0003G0020</name>
</gene>
<dbReference type="CDD" id="cd02440">
    <property type="entry name" value="AdoMet_MTases"/>
    <property type="match status" value="1"/>
</dbReference>
<proteinExistence type="predicted"/>
<keyword evidence="1" id="KW-0830">Ubiquinone</keyword>
<dbReference type="Proteomes" id="UP000034617">
    <property type="component" value="Unassembled WGS sequence"/>
</dbReference>
<dbReference type="Pfam" id="PF13489">
    <property type="entry name" value="Methyltransf_23"/>
    <property type="match status" value="1"/>
</dbReference>
<dbReference type="EMBL" id="LCHM01000003">
    <property type="protein sequence ID" value="KKT38978.1"/>
    <property type="molecule type" value="Genomic_DNA"/>
</dbReference>
<comment type="caution">
    <text evidence="1">The sequence shown here is derived from an EMBL/GenBank/DDBJ whole genome shotgun (WGS) entry which is preliminary data.</text>
</comment>
<name>A0A0G1GXP0_9BACT</name>
<dbReference type="AlphaFoldDB" id="A0A0G1GXP0"/>
<dbReference type="GO" id="GO:0008168">
    <property type="term" value="F:methyltransferase activity"/>
    <property type="evidence" value="ECO:0007669"/>
    <property type="project" value="UniProtKB-KW"/>
</dbReference>
<evidence type="ECO:0000313" key="1">
    <source>
        <dbReference type="EMBL" id="KKT38978.1"/>
    </source>
</evidence>
<dbReference type="PANTHER" id="PTHR43861:SF6">
    <property type="entry name" value="METHYLTRANSFERASE TYPE 11"/>
    <property type="match status" value="1"/>
</dbReference>
<keyword evidence="1" id="KW-0489">Methyltransferase</keyword>
<dbReference type="GO" id="GO:0032259">
    <property type="term" value="P:methylation"/>
    <property type="evidence" value="ECO:0007669"/>
    <property type="project" value="UniProtKB-KW"/>
</dbReference>
<organism evidence="1 2">
    <name type="scientific">Candidatus Gottesmanbacteria bacterium GW2011_GWB1_44_11c</name>
    <dbReference type="NCBI Taxonomy" id="1618447"/>
    <lineage>
        <taxon>Bacteria</taxon>
        <taxon>Candidatus Gottesmaniibacteriota</taxon>
    </lineage>
</organism>
<sequence length="325" mass="37688">MSWEESALMHCFNCLSKKKPVPLYLSYDRMHKIAGDFLIQQCPTCKLLSVSPHLNTQQLSFYYPSSSYYSYFDSGSSVLRKLRSYLIYRFYHPTVFSKILFLFVNTIPAIPKMKIHGKLMDVGCGNGETLRILKKHGWDVYGVDIDEAAVRYAKKSGLMHVQKGTHESLSRYPDNFFDVIRAYHVIEHMDSPEKFVKLAFQKLQRGGELIIGTPNGMSLTSRVFGSCWYNLDTPRHQYIFSPSNLKKMLYRMRFRVTDLQFSSGGGFLGSIQYFLSDRFGWKFQLIHSTALFFLFYPLDFVTDKMHMGDVFVMSARKSMHKTQNG</sequence>
<accession>A0A0G1GXP0</accession>
<dbReference type="Gene3D" id="3.40.50.150">
    <property type="entry name" value="Vaccinia Virus protein VP39"/>
    <property type="match status" value="1"/>
</dbReference>
<keyword evidence="1" id="KW-0808">Transferase</keyword>
<dbReference type="PANTHER" id="PTHR43861">
    <property type="entry name" value="TRANS-ACONITATE 2-METHYLTRANSFERASE-RELATED"/>
    <property type="match status" value="1"/>
</dbReference>
<dbReference type="InterPro" id="IPR029063">
    <property type="entry name" value="SAM-dependent_MTases_sf"/>
</dbReference>
<dbReference type="SUPFAM" id="SSF53335">
    <property type="entry name" value="S-adenosyl-L-methionine-dependent methyltransferases"/>
    <property type="match status" value="1"/>
</dbReference>
<protein>
    <submittedName>
        <fullName evidence="1">Methylase involved in ubiquinone/menaquinone biosynthesis</fullName>
    </submittedName>
</protein>